<accession>S5VM80</accession>
<gene>
    <name evidence="1" type="ORF">PaBG_00095</name>
</gene>
<name>S5VM80_9CAUD</name>
<dbReference type="RefSeq" id="YP_008433426.1">
    <property type="nucleotide sequence ID" value="NC_022096.1"/>
</dbReference>
<reference evidence="1 2" key="1">
    <citation type="journal article" date="2014" name="Genome Announc.">
        <title>Complete Genome Sequence of the Novel Giant Pseudomonas Phage PaBG.</title>
        <authorList>
            <person name="Sykilinda N.N."/>
            <person name="Bondar A.A."/>
            <person name="Gorshkova A.S."/>
            <person name="Kurochkina L.P."/>
            <person name="Kulikov E.E."/>
            <person name="Shneider M.M."/>
            <person name="Kadykov V.A."/>
            <person name="Solovjeva N.V."/>
            <person name="Kabilov M.R."/>
            <person name="Mesyanzhinov V.V."/>
            <person name="Vlassov V.V."/>
            <person name="Drukker V.V."/>
            <person name="Miroshnikov K.A."/>
        </authorList>
    </citation>
    <scope>NUCLEOTIDE SEQUENCE [LARGE SCALE GENOMIC DNA]</scope>
</reference>
<dbReference type="EMBL" id="KF147891">
    <property type="protein sequence ID" value="AGS81979.1"/>
    <property type="molecule type" value="Genomic_DNA"/>
</dbReference>
<protein>
    <submittedName>
        <fullName evidence="1">Uncharacterized protein</fullName>
    </submittedName>
</protein>
<dbReference type="KEGG" id="vg:16574781"/>
<organism evidence="1 2">
    <name type="scientific">Pseudomonas phage PaBG</name>
    <dbReference type="NCBI Taxonomy" id="1335230"/>
    <lineage>
        <taxon>Viruses</taxon>
        <taxon>Duplodnaviria</taxon>
        <taxon>Heunggongvirae</taxon>
        <taxon>Uroviricota</taxon>
        <taxon>Caudoviricetes</taxon>
        <taxon>Baikalvirus</taxon>
        <taxon>Baikalvirus PaBG</taxon>
    </lineage>
</organism>
<keyword evidence="2" id="KW-1185">Reference proteome</keyword>
<dbReference type="Proteomes" id="UP000015545">
    <property type="component" value="Segment"/>
</dbReference>
<sequence length="121" mass="14133">MRIVYNDISQEFRQLLQSCMNSRSTVKAIHLTRPELQALLAHAEAKQFLGDYIVQRDVKQRDLEQKNLRLKQDLERATTQIERQRLFDQMSEVEESLHKLLTDVPTELTQSGIRIVVTLKG</sequence>
<evidence type="ECO:0000313" key="1">
    <source>
        <dbReference type="EMBL" id="AGS81979.1"/>
    </source>
</evidence>
<proteinExistence type="predicted"/>
<evidence type="ECO:0000313" key="2">
    <source>
        <dbReference type="Proteomes" id="UP000015545"/>
    </source>
</evidence>